<sequence>MMVVWIIIQVLIGFHLVFPLLLYGFYLLRKAVGSGSVAAVPTEPADYAVIITAYEQTHQLPAAIQSILDQHEQNFIVYVVLDNCKPGSFDYSHEKVVLLWPEQVLAGNVRSHFYAINRFVRPHNRLTIIDSDNLADPAYLAELNVFFDRGYEAVQGVRDPKNLNTTLACLDAARDIYYHFYDGRLLYGAGSSATLAGSGMAFTTRLYQDCLAGFDMQGAGFDKVLQNRILRMNKRIAFADRAVVYDEKTTQAGQLVNQRSRWINTWFSFFYFGFGLVGQGLFRLRMNQLLFGLVLLRPPLFIFLLLSIVCMLANVFVSATAVIIWLAGFVCFVGGFLLSLAHGKTDRRIFRALLHIPKFIWLQVTALLFAARANQRSVATKHD</sequence>
<organism evidence="5 6">
    <name type="scientific">Pedobacter yulinensis</name>
    <dbReference type="NCBI Taxonomy" id="2126353"/>
    <lineage>
        <taxon>Bacteria</taxon>
        <taxon>Pseudomonadati</taxon>
        <taxon>Bacteroidota</taxon>
        <taxon>Sphingobacteriia</taxon>
        <taxon>Sphingobacteriales</taxon>
        <taxon>Sphingobacteriaceae</taxon>
        <taxon>Pedobacter</taxon>
    </lineage>
</organism>
<feature type="transmembrane region" description="Helical" evidence="4">
    <location>
        <begin position="263"/>
        <end position="282"/>
    </location>
</feature>
<dbReference type="Proteomes" id="UP000240912">
    <property type="component" value="Unassembled WGS sequence"/>
</dbReference>
<dbReference type="RefSeq" id="WP_107215641.1">
    <property type="nucleotide sequence ID" value="NZ_KZ686269.1"/>
</dbReference>
<feature type="transmembrane region" description="Helical" evidence="4">
    <location>
        <begin position="322"/>
        <end position="340"/>
    </location>
</feature>
<dbReference type="OrthoDB" id="1523666at2"/>
<reference evidence="5 6" key="1">
    <citation type="submission" date="2018-03" db="EMBL/GenBank/DDBJ databases">
        <authorList>
            <person name="Keele B.F."/>
        </authorList>
    </citation>
    <scope>NUCLEOTIDE SEQUENCE [LARGE SCALE GENOMIC DNA]</scope>
    <source>
        <strain evidence="5 6">YL28-9</strain>
    </source>
</reference>
<keyword evidence="4" id="KW-0472">Membrane</keyword>
<dbReference type="PANTHER" id="PTHR43630:SF1">
    <property type="entry name" value="POLY-BETA-1,6-N-ACETYL-D-GLUCOSAMINE SYNTHASE"/>
    <property type="match status" value="1"/>
</dbReference>
<evidence type="ECO:0000256" key="4">
    <source>
        <dbReference type="SAM" id="Phobius"/>
    </source>
</evidence>
<evidence type="ECO:0000313" key="5">
    <source>
        <dbReference type="EMBL" id="PST83381.1"/>
    </source>
</evidence>
<evidence type="ECO:0000256" key="2">
    <source>
        <dbReference type="ARBA" id="ARBA00022676"/>
    </source>
</evidence>
<name>A0A2T3HLX4_9SPHI</name>
<proteinExistence type="inferred from homology"/>
<evidence type="ECO:0000256" key="1">
    <source>
        <dbReference type="ARBA" id="ARBA00006739"/>
    </source>
</evidence>
<feature type="transmembrane region" description="Helical" evidence="4">
    <location>
        <begin position="6"/>
        <end position="28"/>
    </location>
</feature>
<keyword evidence="6" id="KW-1185">Reference proteome</keyword>
<comment type="similarity">
    <text evidence="1">Belongs to the glycosyltransferase 2 family.</text>
</comment>
<keyword evidence="2" id="KW-0328">Glycosyltransferase</keyword>
<evidence type="ECO:0008006" key="7">
    <source>
        <dbReference type="Google" id="ProtNLM"/>
    </source>
</evidence>
<keyword evidence="4" id="KW-0812">Transmembrane</keyword>
<feature type="transmembrane region" description="Helical" evidence="4">
    <location>
        <begin position="294"/>
        <end position="316"/>
    </location>
</feature>
<accession>A0A2T3HLX4</accession>
<feature type="transmembrane region" description="Helical" evidence="4">
    <location>
        <begin position="185"/>
        <end position="207"/>
    </location>
</feature>
<keyword evidence="4" id="KW-1133">Transmembrane helix</keyword>
<evidence type="ECO:0000256" key="3">
    <source>
        <dbReference type="ARBA" id="ARBA00022679"/>
    </source>
</evidence>
<dbReference type="GO" id="GO:0016757">
    <property type="term" value="F:glycosyltransferase activity"/>
    <property type="evidence" value="ECO:0007669"/>
    <property type="project" value="UniProtKB-KW"/>
</dbReference>
<gene>
    <name evidence="5" type="ORF">C7T94_12455</name>
</gene>
<dbReference type="PANTHER" id="PTHR43630">
    <property type="entry name" value="POLY-BETA-1,6-N-ACETYL-D-GLUCOSAMINE SYNTHASE"/>
    <property type="match status" value="1"/>
</dbReference>
<comment type="caution">
    <text evidence="5">The sequence shown here is derived from an EMBL/GenBank/DDBJ whole genome shotgun (WGS) entry which is preliminary data.</text>
</comment>
<protein>
    <recommendedName>
        <fullName evidence="7">Glycosyl transferase</fullName>
    </recommendedName>
</protein>
<dbReference type="SUPFAM" id="SSF53448">
    <property type="entry name" value="Nucleotide-diphospho-sugar transferases"/>
    <property type="match status" value="1"/>
</dbReference>
<keyword evidence="3" id="KW-0808">Transferase</keyword>
<dbReference type="Pfam" id="PF13641">
    <property type="entry name" value="Glyco_tranf_2_3"/>
    <property type="match status" value="1"/>
</dbReference>
<evidence type="ECO:0000313" key="6">
    <source>
        <dbReference type="Proteomes" id="UP000240912"/>
    </source>
</evidence>
<dbReference type="AlphaFoldDB" id="A0A2T3HLX4"/>
<dbReference type="Gene3D" id="3.90.550.10">
    <property type="entry name" value="Spore Coat Polysaccharide Biosynthesis Protein SpsA, Chain A"/>
    <property type="match status" value="1"/>
</dbReference>
<dbReference type="EMBL" id="PYLS01000005">
    <property type="protein sequence ID" value="PST83381.1"/>
    <property type="molecule type" value="Genomic_DNA"/>
</dbReference>
<dbReference type="InterPro" id="IPR029044">
    <property type="entry name" value="Nucleotide-diphossugar_trans"/>
</dbReference>